<dbReference type="GO" id="GO:0006355">
    <property type="term" value="P:regulation of DNA-templated transcription"/>
    <property type="evidence" value="ECO:0007669"/>
    <property type="project" value="InterPro"/>
</dbReference>
<keyword evidence="6" id="KW-0238">DNA-binding</keyword>
<protein>
    <submittedName>
        <fullName evidence="11">Sigma-54 dependent transcriptional regulator</fullName>
    </submittedName>
</protein>
<dbReference type="Pfam" id="PF00072">
    <property type="entry name" value="Response_reg"/>
    <property type="match status" value="1"/>
</dbReference>
<dbReference type="Pfam" id="PF25601">
    <property type="entry name" value="AAA_lid_14"/>
    <property type="match status" value="1"/>
</dbReference>
<dbReference type="InterPro" id="IPR011006">
    <property type="entry name" value="CheY-like_superfamily"/>
</dbReference>
<evidence type="ECO:0000256" key="8">
    <source>
        <dbReference type="PROSITE-ProRule" id="PRU00169"/>
    </source>
</evidence>
<dbReference type="InterPro" id="IPR025944">
    <property type="entry name" value="Sigma_54_int_dom_CS"/>
</dbReference>
<keyword evidence="5" id="KW-0805">Transcription regulation</keyword>
<evidence type="ECO:0000256" key="5">
    <source>
        <dbReference type="ARBA" id="ARBA00023015"/>
    </source>
</evidence>
<dbReference type="InterPro" id="IPR003593">
    <property type="entry name" value="AAA+_ATPase"/>
</dbReference>
<evidence type="ECO:0000313" key="12">
    <source>
        <dbReference type="Proteomes" id="UP001198163"/>
    </source>
</evidence>
<dbReference type="SMART" id="SM00448">
    <property type="entry name" value="REC"/>
    <property type="match status" value="1"/>
</dbReference>
<evidence type="ECO:0000256" key="7">
    <source>
        <dbReference type="ARBA" id="ARBA00023163"/>
    </source>
</evidence>
<sequence>MNDARILIIDDERNLRNSLAEYLALEGFRCSGAANGEEGLALLERELFSAVLLDLRMPGMDGLEVLDRIRTGGPGLPVIIMSAHGDINDAVSAMKKGADDYVVKPFDPGELAVRLEKALEKNRLLRLADVGRRLYDEPASLGGADGSRWLGDDPAMHSVVTLVRKATPSSATVLVTGESGTGKEVIARELHRQSPRSEGPFVPVNVGAIPESLQESELFGFEKGSFTGADRSKQGLFELASGGTLFLDELGEMSPSLQVKLLRVLQERVVVRVGGARPIPVDVRVVAATNRDLEEAVRAGAFREDLYFRVNVIRIHIPPLRERPLDIAPLAGMFLARFSRETGKKISGISPAALKLLTEYPFPGNVRELENAMERAVILAEGDELGPADFTLSSRLRPPPAGSAAAESAAASAAASAPAAPASLAAPAVQSEVLSVREAERQAIVSALAVTGGHREKTASELGISRRTLLNKMREYGLLGKD</sequence>
<dbReference type="PROSITE" id="PS00688">
    <property type="entry name" value="SIGMA54_INTERACT_3"/>
    <property type="match status" value="1"/>
</dbReference>
<dbReference type="InterPro" id="IPR002078">
    <property type="entry name" value="Sigma_54_int"/>
</dbReference>
<keyword evidence="7" id="KW-0804">Transcription</keyword>
<keyword evidence="2" id="KW-0547">Nucleotide-binding</keyword>
<dbReference type="PROSITE" id="PS00676">
    <property type="entry name" value="SIGMA54_INTERACT_2"/>
    <property type="match status" value="1"/>
</dbReference>
<dbReference type="SUPFAM" id="SSF52172">
    <property type="entry name" value="CheY-like"/>
    <property type="match status" value="1"/>
</dbReference>
<dbReference type="SUPFAM" id="SSF52540">
    <property type="entry name" value="P-loop containing nucleoside triphosphate hydrolases"/>
    <property type="match status" value="1"/>
</dbReference>
<dbReference type="PROSITE" id="PS50045">
    <property type="entry name" value="SIGMA54_INTERACT_4"/>
    <property type="match status" value="1"/>
</dbReference>
<dbReference type="Gene3D" id="1.10.8.60">
    <property type="match status" value="1"/>
</dbReference>
<dbReference type="RefSeq" id="WP_230757292.1">
    <property type="nucleotide sequence ID" value="NZ_JAINWA010000003.1"/>
</dbReference>
<evidence type="ECO:0000256" key="3">
    <source>
        <dbReference type="ARBA" id="ARBA00022840"/>
    </source>
</evidence>
<dbReference type="Gene3D" id="3.40.50.300">
    <property type="entry name" value="P-loop containing nucleotide triphosphate hydrolases"/>
    <property type="match status" value="1"/>
</dbReference>
<dbReference type="InterPro" id="IPR002197">
    <property type="entry name" value="HTH_Fis"/>
</dbReference>
<dbReference type="FunFam" id="3.40.50.2300:FF:000018">
    <property type="entry name" value="DNA-binding transcriptional regulator NtrC"/>
    <property type="match status" value="1"/>
</dbReference>
<keyword evidence="1 8" id="KW-0597">Phosphoprotein</keyword>
<dbReference type="SMART" id="SM00382">
    <property type="entry name" value="AAA"/>
    <property type="match status" value="1"/>
</dbReference>
<dbReference type="Pfam" id="PF02954">
    <property type="entry name" value="HTH_8"/>
    <property type="match status" value="1"/>
</dbReference>
<accession>A0AAE3EJZ6</accession>
<feature type="domain" description="Response regulatory" evidence="10">
    <location>
        <begin position="5"/>
        <end position="119"/>
    </location>
</feature>
<dbReference type="PANTHER" id="PTHR32071">
    <property type="entry name" value="TRANSCRIPTIONAL REGULATORY PROTEIN"/>
    <property type="match status" value="1"/>
</dbReference>
<dbReference type="AlphaFoldDB" id="A0AAE3EJZ6"/>
<dbReference type="InterPro" id="IPR009057">
    <property type="entry name" value="Homeodomain-like_sf"/>
</dbReference>
<comment type="caution">
    <text evidence="11">The sequence shown here is derived from an EMBL/GenBank/DDBJ whole genome shotgun (WGS) entry which is preliminary data.</text>
</comment>
<gene>
    <name evidence="11" type="ORF">K7J14_13365</name>
</gene>
<dbReference type="GO" id="GO:0005524">
    <property type="term" value="F:ATP binding"/>
    <property type="evidence" value="ECO:0007669"/>
    <property type="project" value="UniProtKB-KW"/>
</dbReference>
<dbReference type="InterPro" id="IPR025943">
    <property type="entry name" value="Sigma_54_int_dom_ATP-bd_2"/>
</dbReference>
<dbReference type="InterPro" id="IPR001789">
    <property type="entry name" value="Sig_transdc_resp-reg_receiver"/>
</dbReference>
<evidence type="ECO:0000313" key="11">
    <source>
        <dbReference type="EMBL" id="MCD1655680.1"/>
    </source>
</evidence>
<evidence type="ECO:0000259" key="9">
    <source>
        <dbReference type="PROSITE" id="PS50045"/>
    </source>
</evidence>
<dbReference type="InterPro" id="IPR027417">
    <property type="entry name" value="P-loop_NTPase"/>
</dbReference>
<evidence type="ECO:0000256" key="6">
    <source>
        <dbReference type="ARBA" id="ARBA00023125"/>
    </source>
</evidence>
<keyword evidence="12" id="KW-1185">Reference proteome</keyword>
<dbReference type="InterPro" id="IPR058031">
    <property type="entry name" value="AAA_lid_NorR"/>
</dbReference>
<dbReference type="FunFam" id="3.40.50.300:FF:000006">
    <property type="entry name" value="DNA-binding transcriptional regulator NtrC"/>
    <property type="match status" value="1"/>
</dbReference>
<dbReference type="EMBL" id="JAINWA010000003">
    <property type="protein sequence ID" value="MCD1655680.1"/>
    <property type="molecule type" value="Genomic_DNA"/>
</dbReference>
<feature type="domain" description="Sigma-54 factor interaction" evidence="9">
    <location>
        <begin position="149"/>
        <end position="378"/>
    </location>
</feature>
<proteinExistence type="predicted"/>
<dbReference type="Gene3D" id="3.40.50.2300">
    <property type="match status" value="1"/>
</dbReference>
<feature type="modified residue" description="4-aspartylphosphate" evidence="8">
    <location>
        <position position="54"/>
    </location>
</feature>
<evidence type="ECO:0000256" key="4">
    <source>
        <dbReference type="ARBA" id="ARBA00023012"/>
    </source>
</evidence>
<dbReference type="CDD" id="cd00009">
    <property type="entry name" value="AAA"/>
    <property type="match status" value="1"/>
</dbReference>
<organism evidence="11 12">
    <name type="scientific">Teretinema zuelzerae</name>
    <dbReference type="NCBI Taxonomy" id="156"/>
    <lineage>
        <taxon>Bacteria</taxon>
        <taxon>Pseudomonadati</taxon>
        <taxon>Spirochaetota</taxon>
        <taxon>Spirochaetia</taxon>
        <taxon>Spirochaetales</taxon>
        <taxon>Treponemataceae</taxon>
        <taxon>Teretinema</taxon>
    </lineage>
</organism>
<evidence type="ECO:0000256" key="2">
    <source>
        <dbReference type="ARBA" id="ARBA00022741"/>
    </source>
</evidence>
<dbReference type="GO" id="GO:0000160">
    <property type="term" value="P:phosphorelay signal transduction system"/>
    <property type="evidence" value="ECO:0007669"/>
    <property type="project" value="UniProtKB-KW"/>
</dbReference>
<evidence type="ECO:0000259" key="10">
    <source>
        <dbReference type="PROSITE" id="PS50110"/>
    </source>
</evidence>
<evidence type="ECO:0000256" key="1">
    <source>
        <dbReference type="ARBA" id="ARBA00022553"/>
    </source>
</evidence>
<dbReference type="GO" id="GO:0043565">
    <property type="term" value="F:sequence-specific DNA binding"/>
    <property type="evidence" value="ECO:0007669"/>
    <property type="project" value="InterPro"/>
</dbReference>
<dbReference type="PROSITE" id="PS00675">
    <property type="entry name" value="SIGMA54_INTERACT_1"/>
    <property type="match status" value="1"/>
</dbReference>
<dbReference type="Proteomes" id="UP001198163">
    <property type="component" value="Unassembled WGS sequence"/>
</dbReference>
<dbReference type="PANTHER" id="PTHR32071:SF113">
    <property type="entry name" value="ALGINATE BIOSYNTHESIS TRANSCRIPTIONAL REGULATORY PROTEIN ALGB"/>
    <property type="match status" value="1"/>
</dbReference>
<reference evidence="11" key="1">
    <citation type="submission" date="2021-08" db="EMBL/GenBank/DDBJ databases">
        <title>Comparative analyses of Brucepasteria parasyntrophica and Teretinema zuelzerae.</title>
        <authorList>
            <person name="Song Y."/>
            <person name="Brune A."/>
        </authorList>
    </citation>
    <scope>NUCLEOTIDE SEQUENCE</scope>
    <source>
        <strain evidence="11">DSM 1903</strain>
    </source>
</reference>
<dbReference type="Gene3D" id="1.10.10.60">
    <property type="entry name" value="Homeodomain-like"/>
    <property type="match status" value="1"/>
</dbReference>
<dbReference type="PROSITE" id="PS50110">
    <property type="entry name" value="RESPONSE_REGULATORY"/>
    <property type="match status" value="1"/>
</dbReference>
<keyword evidence="4" id="KW-0902">Two-component regulatory system</keyword>
<dbReference type="PRINTS" id="PR01590">
    <property type="entry name" value="HTHFIS"/>
</dbReference>
<keyword evidence="3" id="KW-0067">ATP-binding</keyword>
<dbReference type="InterPro" id="IPR025662">
    <property type="entry name" value="Sigma_54_int_dom_ATP-bd_1"/>
</dbReference>
<name>A0AAE3EJZ6_9SPIR</name>
<dbReference type="Pfam" id="PF00158">
    <property type="entry name" value="Sigma54_activat"/>
    <property type="match status" value="1"/>
</dbReference>
<dbReference type="SUPFAM" id="SSF46689">
    <property type="entry name" value="Homeodomain-like"/>
    <property type="match status" value="1"/>
</dbReference>